<dbReference type="AlphaFoldDB" id="A0A2K9AL31"/>
<dbReference type="Gene3D" id="3.30.70.60">
    <property type="match status" value="1"/>
</dbReference>
<dbReference type="PANTHER" id="PTHR39555">
    <property type="entry name" value="FIMBRIAL ASSEMBLY PROTEIN PILO-LIKE PROTEIN-RELATED"/>
    <property type="match status" value="1"/>
</dbReference>
<protein>
    <submittedName>
        <fullName evidence="1">Pilus assembly protein PilO</fullName>
    </submittedName>
</protein>
<dbReference type="InterPro" id="IPR007445">
    <property type="entry name" value="PilO"/>
</dbReference>
<dbReference type="GO" id="GO:0043107">
    <property type="term" value="P:type IV pilus-dependent motility"/>
    <property type="evidence" value="ECO:0007669"/>
    <property type="project" value="InterPro"/>
</dbReference>
<accession>A0A2K9AL31</accession>
<organism evidence="1 2">
    <name type="scientific">Kangiella profundi</name>
    <dbReference type="NCBI Taxonomy" id="1561924"/>
    <lineage>
        <taxon>Bacteria</taxon>
        <taxon>Pseudomonadati</taxon>
        <taxon>Pseudomonadota</taxon>
        <taxon>Gammaproteobacteria</taxon>
        <taxon>Kangiellales</taxon>
        <taxon>Kangiellaceae</taxon>
        <taxon>Kangiella</taxon>
    </lineage>
</organism>
<gene>
    <name evidence="1" type="ORF">CW740_10470</name>
</gene>
<name>A0A2K9AL31_9GAMM</name>
<dbReference type="EMBL" id="CP025120">
    <property type="protein sequence ID" value="AUD79644.1"/>
    <property type="molecule type" value="Genomic_DNA"/>
</dbReference>
<dbReference type="Gene3D" id="1.10.287.540">
    <property type="entry name" value="Helix hairpin bin"/>
    <property type="match status" value="1"/>
</dbReference>
<dbReference type="KEGG" id="kpd:CW740_10470"/>
<dbReference type="RefSeq" id="WP_106647446.1">
    <property type="nucleotide sequence ID" value="NZ_BMGO01000001.1"/>
</dbReference>
<evidence type="ECO:0000313" key="2">
    <source>
        <dbReference type="Proteomes" id="UP000232693"/>
    </source>
</evidence>
<keyword evidence="2" id="KW-1185">Reference proteome</keyword>
<dbReference type="PANTHER" id="PTHR39555:SF1">
    <property type="entry name" value="TYPE IV PILUS INNER MEMBRANE COMPONENT PILO"/>
    <property type="match status" value="1"/>
</dbReference>
<sequence length="209" mass="23637">MADLSQYQDFNNIGSWPLPGKIFVIVAVMLVVLGLGYYFDTNDQISALESAQTKETQLIEEFKTKYKKAANLQAYRDQMAEMQETFKGLLQQLPRNTEIPGLLDEISYAATGAGVELLSHKYLDEIKQEFYIEKPIQILATGSYHQIADFVSRISGLPRIVTLHDFKIEPARSAANNRRGGQPDSEGAERLSFSVLAKTYRYESEDEQQ</sequence>
<dbReference type="InterPro" id="IPR014717">
    <property type="entry name" value="Transl_elong_EF1B/ribsomal_bS6"/>
</dbReference>
<dbReference type="Proteomes" id="UP000232693">
    <property type="component" value="Chromosome"/>
</dbReference>
<reference evidence="1 2" key="1">
    <citation type="submission" date="2017-12" db="EMBL/GenBank/DDBJ databases">
        <title>Kangiella profundi FT102 completed genome.</title>
        <authorList>
            <person name="Xu J."/>
            <person name="Wang J."/>
            <person name="Lu Y."/>
        </authorList>
    </citation>
    <scope>NUCLEOTIDE SEQUENCE [LARGE SCALE GENOMIC DNA]</scope>
    <source>
        <strain evidence="1 2">FT102</strain>
    </source>
</reference>
<proteinExistence type="predicted"/>
<dbReference type="Pfam" id="PF04350">
    <property type="entry name" value="PilO"/>
    <property type="match status" value="1"/>
</dbReference>
<evidence type="ECO:0000313" key="1">
    <source>
        <dbReference type="EMBL" id="AUD79644.1"/>
    </source>
</evidence>
<dbReference type="OrthoDB" id="9802133at2"/>
<dbReference type="GO" id="GO:0043683">
    <property type="term" value="P:type IV pilus assembly"/>
    <property type="evidence" value="ECO:0007669"/>
    <property type="project" value="InterPro"/>
</dbReference>
<dbReference type="PIRSF" id="PIRSF016482">
    <property type="entry name" value="PilO"/>
    <property type="match status" value="1"/>
</dbReference>